<dbReference type="EMBL" id="CCAZ020000001">
    <property type="protein sequence ID" value="CEG07168.1"/>
    <property type="molecule type" value="Genomic_DNA"/>
</dbReference>
<dbReference type="AlphaFoldDB" id="A0A090N6N6"/>
<keyword evidence="1" id="KW-1133">Transmembrane helix</keyword>
<evidence type="ECO:0000313" key="2">
    <source>
        <dbReference type="EMBL" id="CEG07168.1"/>
    </source>
</evidence>
<proteinExistence type="predicted"/>
<evidence type="ECO:0000256" key="1">
    <source>
        <dbReference type="SAM" id="Phobius"/>
    </source>
</evidence>
<protein>
    <submittedName>
        <fullName evidence="2">Uncharacterized protein</fullName>
    </submittedName>
</protein>
<keyword evidence="3" id="KW-1185">Reference proteome</keyword>
<feature type="transmembrane region" description="Helical" evidence="1">
    <location>
        <begin position="26"/>
        <end position="47"/>
    </location>
</feature>
<keyword evidence="1" id="KW-0812">Transmembrane</keyword>
<accession>A0A090N6N6</accession>
<keyword evidence="1" id="KW-0472">Membrane</keyword>
<reference evidence="2 3" key="1">
    <citation type="journal article" date="2014" name="Genome Announc.">
        <title>Genome Sequence of Afipia felis Strain 76713, Isolated in Hospital Water Using an Amoeba Co-Culture Procedure.</title>
        <authorList>
            <person name="Benamar S."/>
            <person name="La Scola B."/>
            <person name="Croce O."/>
        </authorList>
    </citation>
    <scope>NUCLEOTIDE SEQUENCE [LARGE SCALE GENOMIC DNA]</scope>
    <source>
        <strain evidence="2 3">76713</strain>
    </source>
</reference>
<gene>
    <name evidence="2" type="ORF">BN961_00550</name>
</gene>
<sequence length="70" mass="7867">MSLRSKTEMQVYTHAINNNSRFARGFLMGVCTGAIVFFAALSLAYVFDVGGIQPFVDSIIHWLRMRVPTI</sequence>
<evidence type="ECO:0000313" key="3">
    <source>
        <dbReference type="Proteomes" id="UP000035762"/>
    </source>
</evidence>
<dbReference type="Proteomes" id="UP000035762">
    <property type="component" value="Unassembled WGS sequence"/>
</dbReference>
<organism evidence="2 3">
    <name type="scientific">Afipia felis</name>
    <name type="common">Cat scratch disease bacillus</name>
    <dbReference type="NCBI Taxonomy" id="1035"/>
    <lineage>
        <taxon>Bacteria</taxon>
        <taxon>Pseudomonadati</taxon>
        <taxon>Pseudomonadota</taxon>
        <taxon>Alphaproteobacteria</taxon>
        <taxon>Hyphomicrobiales</taxon>
        <taxon>Nitrobacteraceae</taxon>
        <taxon>Afipia</taxon>
    </lineage>
</organism>
<comment type="caution">
    <text evidence="2">The sequence shown here is derived from an EMBL/GenBank/DDBJ whole genome shotgun (WGS) entry which is preliminary data.</text>
</comment>
<name>A0A090N6N6_AFIFE</name>